<dbReference type="InterPro" id="IPR041107">
    <property type="entry name" value="Rimk_N"/>
</dbReference>
<dbReference type="Gene3D" id="3.40.50.20">
    <property type="match status" value="1"/>
</dbReference>
<name>A0A656GFX2_PSEA0</name>
<gene>
    <name evidence="3" type="ORF">PSYMO_25714</name>
</gene>
<sequence length="41" mass="4774">MKIAVLSRNPRLYSTRRLVEAGIERGHEMVVIDTLRAYMNI</sequence>
<evidence type="ECO:0000259" key="2">
    <source>
        <dbReference type="Pfam" id="PF18030"/>
    </source>
</evidence>
<organism evidence="3 4">
    <name type="scientific">Pseudomonas amygdali pv. mori str. 301020</name>
    <dbReference type="NCBI Taxonomy" id="629261"/>
    <lineage>
        <taxon>Bacteria</taxon>
        <taxon>Pseudomonadati</taxon>
        <taxon>Pseudomonadota</taxon>
        <taxon>Gammaproteobacteria</taxon>
        <taxon>Pseudomonadales</taxon>
        <taxon>Pseudomonadaceae</taxon>
        <taxon>Pseudomonas</taxon>
        <taxon>Pseudomonas amygdali</taxon>
    </lineage>
</organism>
<dbReference type="EMBL" id="AEAG01001005">
    <property type="protein sequence ID" value="EGH24663.1"/>
    <property type="molecule type" value="Genomic_DNA"/>
</dbReference>
<comment type="cofactor">
    <cofactor evidence="1">
        <name>Mg(2+)</name>
        <dbReference type="ChEBI" id="CHEBI:18420"/>
    </cofactor>
</comment>
<feature type="domain" description="RimK preATP-grasp" evidence="2">
    <location>
        <begin position="1"/>
        <end position="41"/>
    </location>
</feature>
<dbReference type="AlphaFoldDB" id="A0A656GFX2"/>
<evidence type="ECO:0000313" key="4">
    <source>
        <dbReference type="Proteomes" id="UP000003465"/>
    </source>
</evidence>
<reference evidence="3 4" key="1">
    <citation type="journal article" date="2011" name="PLoS Pathog.">
        <title>Dynamic evolution of pathogenicity revealed by sequencing and comparative genomics of 19 Pseudomonas syringae isolates.</title>
        <authorList>
            <person name="Baltrus D.A."/>
            <person name="Nishimura M.T."/>
            <person name="Romanchuk A."/>
            <person name="Chang J.H."/>
            <person name="Mukhtar M.S."/>
            <person name="Cherkis K."/>
            <person name="Roach J."/>
            <person name="Grant S.R."/>
            <person name="Jones C.D."/>
            <person name="Dangl J.L."/>
        </authorList>
    </citation>
    <scope>NUCLEOTIDE SEQUENCE [LARGE SCALE GENOMIC DNA]</scope>
    <source>
        <strain evidence="3 4">301020</strain>
    </source>
</reference>
<comment type="caution">
    <text evidence="3">The sequence shown here is derived from an EMBL/GenBank/DDBJ whole genome shotgun (WGS) entry which is preliminary data.</text>
</comment>
<accession>A0A656GFX2</accession>
<evidence type="ECO:0000313" key="3">
    <source>
        <dbReference type="EMBL" id="EGH24663.1"/>
    </source>
</evidence>
<evidence type="ECO:0000256" key="1">
    <source>
        <dbReference type="ARBA" id="ARBA00001946"/>
    </source>
</evidence>
<dbReference type="Pfam" id="PF18030">
    <property type="entry name" value="Rimk_N"/>
    <property type="match status" value="1"/>
</dbReference>
<feature type="non-terminal residue" evidence="3">
    <location>
        <position position="41"/>
    </location>
</feature>
<dbReference type="Proteomes" id="UP000003465">
    <property type="component" value="Unassembled WGS sequence"/>
</dbReference>
<protein>
    <submittedName>
        <fullName evidence="3">Ribosomal protein S6 modification protein</fullName>
    </submittedName>
</protein>
<proteinExistence type="predicted"/>